<sequence>MHSPNAFQQQPIFVTIPEYQPTDFYLQQNPSLTSLLASETSSIGSPTSVSEFDLYTDDFYNMAASPVYSTYPTDFSDQWSQTQGYAPSSPSGSIQYFPEPTAYPTAAPSPAKRARKAAPEPCNCMYCLPTSAPTSAQAPAQHMHNGVPRKNVQGGGVIGAAPQLQLQFQIDTAPRPIIVGQHGLGADAAYLRQNENVQREQSIFDGEQHFYAHGY</sequence>
<dbReference type="AlphaFoldDB" id="A0A3N4H8S2"/>
<accession>A0A3N4H8S2</accession>
<evidence type="ECO:0000313" key="2">
    <source>
        <dbReference type="Proteomes" id="UP000275078"/>
    </source>
</evidence>
<dbReference type="Proteomes" id="UP000275078">
    <property type="component" value="Unassembled WGS sequence"/>
</dbReference>
<reference evidence="1 2" key="1">
    <citation type="journal article" date="2018" name="Nat. Ecol. Evol.">
        <title>Pezizomycetes genomes reveal the molecular basis of ectomycorrhizal truffle lifestyle.</title>
        <authorList>
            <person name="Murat C."/>
            <person name="Payen T."/>
            <person name="Noel B."/>
            <person name="Kuo A."/>
            <person name="Morin E."/>
            <person name="Chen J."/>
            <person name="Kohler A."/>
            <person name="Krizsan K."/>
            <person name="Balestrini R."/>
            <person name="Da Silva C."/>
            <person name="Montanini B."/>
            <person name="Hainaut M."/>
            <person name="Levati E."/>
            <person name="Barry K.W."/>
            <person name="Belfiori B."/>
            <person name="Cichocki N."/>
            <person name="Clum A."/>
            <person name="Dockter R.B."/>
            <person name="Fauchery L."/>
            <person name="Guy J."/>
            <person name="Iotti M."/>
            <person name="Le Tacon F."/>
            <person name="Lindquist E.A."/>
            <person name="Lipzen A."/>
            <person name="Malagnac F."/>
            <person name="Mello A."/>
            <person name="Molinier V."/>
            <person name="Miyauchi S."/>
            <person name="Poulain J."/>
            <person name="Riccioni C."/>
            <person name="Rubini A."/>
            <person name="Sitrit Y."/>
            <person name="Splivallo R."/>
            <person name="Traeger S."/>
            <person name="Wang M."/>
            <person name="Zifcakova L."/>
            <person name="Wipf D."/>
            <person name="Zambonelli A."/>
            <person name="Paolocci F."/>
            <person name="Nowrousian M."/>
            <person name="Ottonello S."/>
            <person name="Baldrian P."/>
            <person name="Spatafora J.W."/>
            <person name="Henrissat B."/>
            <person name="Nagy L.G."/>
            <person name="Aury J.M."/>
            <person name="Wincker P."/>
            <person name="Grigoriev I.V."/>
            <person name="Bonfante P."/>
            <person name="Martin F.M."/>
        </authorList>
    </citation>
    <scope>NUCLEOTIDE SEQUENCE [LARGE SCALE GENOMIC DNA]</scope>
    <source>
        <strain evidence="1 2">RN42</strain>
    </source>
</reference>
<keyword evidence="2" id="KW-1185">Reference proteome</keyword>
<name>A0A3N4H8S2_ASCIM</name>
<evidence type="ECO:0000313" key="1">
    <source>
        <dbReference type="EMBL" id="RPA71133.1"/>
    </source>
</evidence>
<proteinExistence type="predicted"/>
<dbReference type="EMBL" id="ML119968">
    <property type="protein sequence ID" value="RPA71133.1"/>
    <property type="molecule type" value="Genomic_DNA"/>
</dbReference>
<gene>
    <name evidence="1" type="ORF">BJ508DRAFT_315885</name>
</gene>
<organism evidence="1 2">
    <name type="scientific">Ascobolus immersus RN42</name>
    <dbReference type="NCBI Taxonomy" id="1160509"/>
    <lineage>
        <taxon>Eukaryota</taxon>
        <taxon>Fungi</taxon>
        <taxon>Dikarya</taxon>
        <taxon>Ascomycota</taxon>
        <taxon>Pezizomycotina</taxon>
        <taxon>Pezizomycetes</taxon>
        <taxon>Pezizales</taxon>
        <taxon>Ascobolaceae</taxon>
        <taxon>Ascobolus</taxon>
    </lineage>
</organism>
<protein>
    <submittedName>
        <fullName evidence="1">Uncharacterized protein</fullName>
    </submittedName>
</protein>